<dbReference type="InParanoid" id="A0A061GPS5"/>
<evidence type="ECO:0000313" key="1">
    <source>
        <dbReference type="EMBL" id="EOY31845.1"/>
    </source>
</evidence>
<sequence>MTMRLKEILQRASIGTKKEQGMWHSEIQTQELLHPKRESHRWIKCLIFNVYHV</sequence>
<dbReference type="HOGENOM" id="CLU_3072586_0_0_1"/>
<accession>A0A061GPS5</accession>
<organism evidence="1 2">
    <name type="scientific">Theobroma cacao</name>
    <name type="common">Cacao</name>
    <name type="synonym">Cocoa</name>
    <dbReference type="NCBI Taxonomy" id="3641"/>
    <lineage>
        <taxon>Eukaryota</taxon>
        <taxon>Viridiplantae</taxon>
        <taxon>Streptophyta</taxon>
        <taxon>Embryophyta</taxon>
        <taxon>Tracheophyta</taxon>
        <taxon>Spermatophyta</taxon>
        <taxon>Magnoliopsida</taxon>
        <taxon>eudicotyledons</taxon>
        <taxon>Gunneridae</taxon>
        <taxon>Pentapetalae</taxon>
        <taxon>rosids</taxon>
        <taxon>malvids</taxon>
        <taxon>Malvales</taxon>
        <taxon>Malvaceae</taxon>
        <taxon>Byttnerioideae</taxon>
        <taxon>Theobroma</taxon>
    </lineage>
</organism>
<dbReference type="AlphaFoldDB" id="A0A061GPS5"/>
<keyword evidence="2" id="KW-1185">Reference proteome</keyword>
<dbReference type="Proteomes" id="UP000026915">
    <property type="component" value="Chromosome 9"/>
</dbReference>
<dbReference type="EMBL" id="CM001887">
    <property type="protein sequence ID" value="EOY31845.1"/>
    <property type="molecule type" value="Genomic_DNA"/>
</dbReference>
<evidence type="ECO:0000313" key="2">
    <source>
        <dbReference type="Proteomes" id="UP000026915"/>
    </source>
</evidence>
<reference evidence="1 2" key="1">
    <citation type="journal article" date="2013" name="Genome Biol.">
        <title>The genome sequence of the most widely cultivated cacao type and its use to identify candidate genes regulating pod color.</title>
        <authorList>
            <person name="Motamayor J.C."/>
            <person name="Mockaitis K."/>
            <person name="Schmutz J."/>
            <person name="Haiminen N."/>
            <person name="Iii D.L."/>
            <person name="Cornejo O."/>
            <person name="Findley S.D."/>
            <person name="Zheng P."/>
            <person name="Utro F."/>
            <person name="Royaert S."/>
            <person name="Saski C."/>
            <person name="Jenkins J."/>
            <person name="Podicheti R."/>
            <person name="Zhao M."/>
            <person name="Scheffler B.E."/>
            <person name="Stack J.C."/>
            <person name="Feltus F.A."/>
            <person name="Mustiga G.M."/>
            <person name="Amores F."/>
            <person name="Phillips W."/>
            <person name="Marelli J.P."/>
            <person name="May G.D."/>
            <person name="Shapiro H."/>
            <person name="Ma J."/>
            <person name="Bustamante C.D."/>
            <person name="Schnell R.J."/>
            <person name="Main D."/>
            <person name="Gilbert D."/>
            <person name="Parida L."/>
            <person name="Kuhn D.N."/>
        </authorList>
    </citation>
    <scope>NUCLEOTIDE SEQUENCE [LARGE SCALE GENOMIC DNA]</scope>
    <source>
        <strain evidence="2">cv. Matina 1-6</strain>
    </source>
</reference>
<name>A0A061GPS5_THECC</name>
<protein>
    <submittedName>
        <fullName evidence="1">Uncharacterized protein</fullName>
    </submittedName>
</protein>
<gene>
    <name evidence="1" type="ORF">TCM_039133</name>
</gene>
<proteinExistence type="predicted"/>
<dbReference type="Gramene" id="EOY31845">
    <property type="protein sequence ID" value="EOY31845"/>
    <property type="gene ID" value="TCM_039133"/>
</dbReference>